<proteinExistence type="predicted"/>
<reference evidence="2 3" key="1">
    <citation type="journal article" date="2023" name="Nucleic Acids Res.">
        <title>The hologenome of Daphnia magna reveals possible DNA methylation and microbiome-mediated evolution of the host genome.</title>
        <authorList>
            <person name="Chaturvedi A."/>
            <person name="Li X."/>
            <person name="Dhandapani V."/>
            <person name="Marshall H."/>
            <person name="Kissane S."/>
            <person name="Cuenca-Cambronero M."/>
            <person name="Asole G."/>
            <person name="Calvet F."/>
            <person name="Ruiz-Romero M."/>
            <person name="Marangio P."/>
            <person name="Guigo R."/>
            <person name="Rago D."/>
            <person name="Mirbahai L."/>
            <person name="Eastwood N."/>
            <person name="Colbourne J.K."/>
            <person name="Zhou J."/>
            <person name="Mallon E."/>
            <person name="Orsini L."/>
        </authorList>
    </citation>
    <scope>NUCLEOTIDE SEQUENCE [LARGE SCALE GENOMIC DNA]</scope>
    <source>
        <strain evidence="2">LRV0_1</strain>
    </source>
</reference>
<dbReference type="Proteomes" id="UP001234178">
    <property type="component" value="Unassembled WGS sequence"/>
</dbReference>
<evidence type="ECO:0000313" key="2">
    <source>
        <dbReference type="EMBL" id="KAK4025708.1"/>
    </source>
</evidence>
<comment type="caution">
    <text evidence="2">The sequence shown here is derived from an EMBL/GenBank/DDBJ whole genome shotgun (WGS) entry which is preliminary data.</text>
</comment>
<sequence>MRERKNTEVLPPRFAVNMPVGGVSTLKLKRSEVGGWGLEQKRGGIGRDWHTINANTPKMFRTKSRKRNPKKLDNVRKSNSNTVAILAAD</sequence>
<gene>
    <name evidence="2" type="ORF">OUZ56_014758</name>
</gene>
<accession>A0ABR0AL55</accession>
<keyword evidence="3" id="KW-1185">Reference proteome</keyword>
<dbReference type="EMBL" id="JAOYFB010000038">
    <property type="protein sequence ID" value="KAK4025708.1"/>
    <property type="molecule type" value="Genomic_DNA"/>
</dbReference>
<name>A0ABR0AL55_9CRUS</name>
<feature type="region of interest" description="Disordered" evidence="1">
    <location>
        <begin position="62"/>
        <end position="81"/>
    </location>
</feature>
<evidence type="ECO:0000256" key="1">
    <source>
        <dbReference type="SAM" id="MobiDB-lite"/>
    </source>
</evidence>
<organism evidence="2 3">
    <name type="scientific">Daphnia magna</name>
    <dbReference type="NCBI Taxonomy" id="35525"/>
    <lineage>
        <taxon>Eukaryota</taxon>
        <taxon>Metazoa</taxon>
        <taxon>Ecdysozoa</taxon>
        <taxon>Arthropoda</taxon>
        <taxon>Crustacea</taxon>
        <taxon>Branchiopoda</taxon>
        <taxon>Diplostraca</taxon>
        <taxon>Cladocera</taxon>
        <taxon>Anomopoda</taxon>
        <taxon>Daphniidae</taxon>
        <taxon>Daphnia</taxon>
    </lineage>
</organism>
<evidence type="ECO:0000313" key="3">
    <source>
        <dbReference type="Proteomes" id="UP001234178"/>
    </source>
</evidence>
<protein>
    <submittedName>
        <fullName evidence="2">Uncharacterized protein</fullName>
    </submittedName>
</protein>